<dbReference type="Proteomes" id="UP001596398">
    <property type="component" value="Unassembled WGS sequence"/>
</dbReference>
<keyword evidence="3" id="KW-0132">Cell division</keyword>
<dbReference type="RefSeq" id="WP_276235500.1">
    <property type="nucleotide sequence ID" value="NZ_CP119802.1"/>
</dbReference>
<keyword evidence="6" id="KW-1185">Reference proteome</keyword>
<dbReference type="EMBL" id="JBHTAP010000001">
    <property type="protein sequence ID" value="MFC7234492.1"/>
    <property type="molecule type" value="Genomic_DNA"/>
</dbReference>
<keyword evidence="2" id="KW-0342">GTP-binding</keyword>
<dbReference type="SUPFAM" id="SSF55307">
    <property type="entry name" value="Tubulin C-terminal domain-like"/>
    <property type="match status" value="1"/>
</dbReference>
<keyword evidence="3" id="KW-0131">Cell cycle</keyword>
<accession>A0ABD5ZMH5</accession>
<reference evidence="5 6" key="1">
    <citation type="journal article" date="2019" name="Int. J. Syst. Evol. Microbiol.">
        <title>The Global Catalogue of Microorganisms (GCM) 10K type strain sequencing project: providing services to taxonomists for standard genome sequencing and annotation.</title>
        <authorList>
            <consortium name="The Broad Institute Genomics Platform"/>
            <consortium name="The Broad Institute Genome Sequencing Center for Infectious Disease"/>
            <person name="Wu L."/>
            <person name="Ma J."/>
        </authorList>
    </citation>
    <scope>NUCLEOTIDE SEQUENCE [LARGE SCALE GENOMIC DNA]</scope>
    <source>
        <strain evidence="5 6">DT85</strain>
    </source>
</reference>
<dbReference type="GeneID" id="79266160"/>
<dbReference type="AlphaFoldDB" id="A0ABD5ZMH5"/>
<proteinExistence type="predicted"/>
<sequence>MDEEEIASVAADLRDAVVVTGTGPVGNAAAARVRERDALEPTAATVPDSARAVLAAVDPADPSPAVALAERCDPETLVVFVAAVPERPEAGARTALATLHEAADTVVLVPDRGDAAAATATGLDTLVRLVGGSDSVNVDLADVETTVAAGGFAAVGTATDADATAAALDALDACGPVSLARATGALVHLDGGSGLTVADAGEAVAAVRDALAGGSHVIWGAATDGDDDATTVRVVLAGVVPVRPPPEAGDDCPRCGATLVAYRMGDRETVACDGCGFADVAAALGGELGRD</sequence>
<evidence type="ECO:0000313" key="6">
    <source>
        <dbReference type="Proteomes" id="UP001596398"/>
    </source>
</evidence>
<comment type="caution">
    <text evidence="5">The sequence shown here is derived from an EMBL/GenBank/DDBJ whole genome shotgun (WGS) entry which is preliminary data.</text>
</comment>
<name>A0ABD5ZMH5_9EURY</name>
<keyword evidence="1" id="KW-0547">Nucleotide-binding</keyword>
<dbReference type="GO" id="GO:0005525">
    <property type="term" value="F:GTP binding"/>
    <property type="evidence" value="ECO:0007669"/>
    <property type="project" value="UniProtKB-KW"/>
</dbReference>
<dbReference type="Gene3D" id="3.40.50.1440">
    <property type="entry name" value="Tubulin/FtsZ, GTPase domain"/>
    <property type="match status" value="1"/>
</dbReference>
<evidence type="ECO:0000256" key="3">
    <source>
        <dbReference type="ARBA" id="ARBA00023210"/>
    </source>
</evidence>
<evidence type="ECO:0000313" key="5">
    <source>
        <dbReference type="EMBL" id="MFC7234492.1"/>
    </source>
</evidence>
<dbReference type="InterPro" id="IPR036525">
    <property type="entry name" value="Tubulin/FtsZ_GTPase_sf"/>
</dbReference>
<dbReference type="InterPro" id="IPR024757">
    <property type="entry name" value="FtsZ_C"/>
</dbReference>
<organism evidence="5 6">
    <name type="scientific">Halosegnis marinus</name>
    <dbReference type="NCBI Taxonomy" id="3034023"/>
    <lineage>
        <taxon>Archaea</taxon>
        <taxon>Methanobacteriati</taxon>
        <taxon>Methanobacteriota</taxon>
        <taxon>Stenosarchaea group</taxon>
        <taxon>Halobacteria</taxon>
        <taxon>Halobacteriales</taxon>
        <taxon>Natronomonadaceae</taxon>
        <taxon>Halosegnis</taxon>
    </lineage>
</organism>
<evidence type="ECO:0000259" key="4">
    <source>
        <dbReference type="SMART" id="SM00865"/>
    </source>
</evidence>
<dbReference type="Pfam" id="PF12327">
    <property type="entry name" value="FtsZ_C"/>
    <property type="match status" value="1"/>
</dbReference>
<dbReference type="InterPro" id="IPR008280">
    <property type="entry name" value="Tub_FtsZ_C"/>
</dbReference>
<feature type="domain" description="Tubulin/FtsZ 2-layer sandwich" evidence="4">
    <location>
        <begin position="136"/>
        <end position="248"/>
    </location>
</feature>
<protein>
    <recommendedName>
        <fullName evidence="4">Tubulin/FtsZ 2-layer sandwich domain-containing protein</fullName>
    </recommendedName>
</protein>
<keyword evidence="3" id="KW-0717">Septation</keyword>
<gene>
    <name evidence="5" type="ORF">ACFQJ4_04085</name>
</gene>
<evidence type="ECO:0000256" key="2">
    <source>
        <dbReference type="ARBA" id="ARBA00023134"/>
    </source>
</evidence>
<evidence type="ECO:0000256" key="1">
    <source>
        <dbReference type="ARBA" id="ARBA00022741"/>
    </source>
</evidence>
<dbReference type="SMART" id="SM00865">
    <property type="entry name" value="Tubulin_C"/>
    <property type="match status" value="1"/>
</dbReference>
<dbReference type="InterPro" id="IPR018316">
    <property type="entry name" value="Tubulin/FtsZ_2-layer-sand-dom"/>
</dbReference>